<gene>
    <name evidence="1" type="ORF">CIT26_30425</name>
</gene>
<comment type="caution">
    <text evidence="1">The sequence shown here is derived from an EMBL/GenBank/DDBJ whole genome shotgun (WGS) entry which is preliminary data.</text>
</comment>
<evidence type="ECO:0000313" key="2">
    <source>
        <dbReference type="Proteomes" id="UP000216442"/>
    </source>
</evidence>
<keyword evidence="2" id="KW-1185">Reference proteome</keyword>
<dbReference type="Proteomes" id="UP000216442">
    <property type="component" value="Unassembled WGS sequence"/>
</dbReference>
<dbReference type="AlphaFoldDB" id="A0A271LC16"/>
<dbReference type="EMBL" id="NPKJ01000072">
    <property type="protein sequence ID" value="PAQ05427.1"/>
    <property type="molecule type" value="Genomic_DNA"/>
</dbReference>
<reference evidence="1 2" key="1">
    <citation type="submission" date="2017-08" db="EMBL/GenBank/DDBJ databases">
        <title>Mesorhizobium wenxinae sp. nov., a novel rhizobial species isolated from root nodules of chickpea (Cicer arietinum L.).</title>
        <authorList>
            <person name="Zhang J."/>
        </authorList>
    </citation>
    <scope>NUCLEOTIDE SEQUENCE [LARGE SCALE GENOMIC DNA]</scope>
    <source>
        <strain evidence="1 2">SDW018</strain>
    </source>
</reference>
<evidence type="ECO:0000313" key="1">
    <source>
        <dbReference type="EMBL" id="PAQ05427.1"/>
    </source>
</evidence>
<proteinExistence type="predicted"/>
<name>A0A271LC16_9HYPH</name>
<dbReference type="OrthoDB" id="8117189at2"/>
<protein>
    <submittedName>
        <fullName evidence="1">Uncharacterized protein</fullName>
    </submittedName>
</protein>
<dbReference type="RefSeq" id="WP_095496017.1">
    <property type="nucleotide sequence ID" value="NZ_NPKJ01000072.1"/>
</dbReference>
<accession>A0A271LC16</accession>
<organism evidence="1 2">
    <name type="scientific">Mesorhizobium temperatum</name>
    <dbReference type="NCBI Taxonomy" id="241416"/>
    <lineage>
        <taxon>Bacteria</taxon>
        <taxon>Pseudomonadati</taxon>
        <taxon>Pseudomonadota</taxon>
        <taxon>Alphaproteobacteria</taxon>
        <taxon>Hyphomicrobiales</taxon>
        <taxon>Phyllobacteriaceae</taxon>
        <taxon>Mesorhizobium</taxon>
    </lineage>
</organism>
<sequence length="77" mass="8319">MVGRLISCLEITAIFGAAVGANFSGPAEAGQRFPKEHVSRAHIEWCYEISAYRLLGSTSVDANGQRPRSIAAFTNCF</sequence>